<dbReference type="EMBL" id="JAJTJA010000008">
    <property type="protein sequence ID" value="KAH8695557.1"/>
    <property type="molecule type" value="Genomic_DNA"/>
</dbReference>
<feature type="compositionally biased region" description="Low complexity" evidence="5">
    <location>
        <begin position="23"/>
        <end position="36"/>
    </location>
</feature>
<proteinExistence type="inferred from homology"/>
<comment type="subcellular location">
    <subcellularLocation>
        <location evidence="1">Mitochondrion</location>
    </subcellularLocation>
</comment>
<dbReference type="GO" id="GO:0005739">
    <property type="term" value="C:mitochondrion"/>
    <property type="evidence" value="ECO:0007669"/>
    <property type="project" value="UniProtKB-SubCell"/>
</dbReference>
<dbReference type="AlphaFoldDB" id="A0AAD4KNI4"/>
<evidence type="ECO:0000259" key="6">
    <source>
        <dbReference type="SMART" id="SM01155"/>
    </source>
</evidence>
<evidence type="ECO:0000256" key="1">
    <source>
        <dbReference type="ARBA" id="ARBA00004173"/>
    </source>
</evidence>
<gene>
    <name evidence="7" type="ORF">BGW36DRAFT_299157</name>
</gene>
<dbReference type="InterPro" id="IPR013177">
    <property type="entry name" value="Ribosomal_mS38_C"/>
</dbReference>
<dbReference type="RefSeq" id="XP_046070699.1">
    <property type="nucleotide sequence ID" value="XM_046211503.1"/>
</dbReference>
<evidence type="ECO:0000256" key="2">
    <source>
        <dbReference type="ARBA" id="ARBA00023128"/>
    </source>
</evidence>
<name>A0AAD4KNI4_9EURO</name>
<dbReference type="Proteomes" id="UP001201262">
    <property type="component" value="Unassembled WGS sequence"/>
</dbReference>
<dbReference type="Pfam" id="PF08213">
    <property type="entry name" value="COX24_C"/>
    <property type="match status" value="1"/>
</dbReference>
<dbReference type="SMART" id="SM01155">
    <property type="entry name" value="DUF1713"/>
    <property type="match status" value="1"/>
</dbReference>
<dbReference type="GeneID" id="70241790"/>
<feature type="compositionally biased region" description="Polar residues" evidence="5">
    <location>
        <begin position="94"/>
        <end position="104"/>
    </location>
</feature>
<comment type="similarity">
    <text evidence="3">Belongs to the mitochondrion-specific ribosomal protein mS38 family.</text>
</comment>
<keyword evidence="8" id="KW-1185">Reference proteome</keyword>
<reference evidence="7" key="1">
    <citation type="submission" date="2021-12" db="EMBL/GenBank/DDBJ databases">
        <title>Convergent genome expansion in fungi linked to evolution of root-endophyte symbiosis.</title>
        <authorList>
            <consortium name="DOE Joint Genome Institute"/>
            <person name="Ke Y.-H."/>
            <person name="Bonito G."/>
            <person name="Liao H.-L."/>
            <person name="Looney B."/>
            <person name="Rojas-Flechas A."/>
            <person name="Nash J."/>
            <person name="Hameed K."/>
            <person name="Schadt C."/>
            <person name="Martin F."/>
            <person name="Crous P.W."/>
            <person name="Miettinen O."/>
            <person name="Magnuson J.K."/>
            <person name="Labbe J."/>
            <person name="Jacobson D."/>
            <person name="Doktycz M.J."/>
            <person name="Veneault-Fourrey C."/>
            <person name="Kuo A."/>
            <person name="Mondo S."/>
            <person name="Calhoun S."/>
            <person name="Riley R."/>
            <person name="Ohm R."/>
            <person name="LaButti K."/>
            <person name="Andreopoulos B."/>
            <person name="Pangilinan J."/>
            <person name="Nolan M."/>
            <person name="Tritt A."/>
            <person name="Clum A."/>
            <person name="Lipzen A."/>
            <person name="Daum C."/>
            <person name="Barry K."/>
            <person name="Grigoriev I.V."/>
            <person name="Vilgalys R."/>
        </authorList>
    </citation>
    <scope>NUCLEOTIDE SEQUENCE</scope>
    <source>
        <strain evidence="7">PMI_201</strain>
    </source>
</reference>
<evidence type="ECO:0000256" key="3">
    <source>
        <dbReference type="ARBA" id="ARBA00035647"/>
    </source>
</evidence>
<feature type="region of interest" description="Disordered" evidence="5">
    <location>
        <begin position="1"/>
        <end position="114"/>
    </location>
</feature>
<feature type="domain" description="Ribosomal protein mS38 C-terminal" evidence="6">
    <location>
        <begin position="323"/>
        <end position="356"/>
    </location>
</feature>
<keyword evidence="2" id="KW-0496">Mitochondrion</keyword>
<evidence type="ECO:0000256" key="5">
    <source>
        <dbReference type="SAM" id="MobiDB-lite"/>
    </source>
</evidence>
<dbReference type="PANTHER" id="PTHR32035:SF3">
    <property type="entry name" value="SMALL RIBOSOMAL SUBUNIT PROTEIN MS38"/>
    <property type="match status" value="1"/>
</dbReference>
<sequence length="357" mass="39408">MLLSSLRRAVRTPTPFPSLILPSASSANGLLLSATSQRRAHQRRYSSSKPPAPPNDGSRPFDTPSSQAPSGKNVGPAEREGEQRKATKRKGKDNSTSNGRNNHPSPFLNVPSVPSTHHLLPQDMHLASFFSLHRPISVTTTIPPPTNEEAFNAIFESKSMSRRGRGDVLDTLSSAVRSMENATRGGNFTTQASSSIGNGDMDVIHLDGVSEEDLHNSIGEFAKRLAPFNPPAAPEPFNEEEGLVANSAEQEAEDSSLRTYSTVLTIRESVHPDGHKTYEAHVSPLVSEDMEAPGSINADFEDPNTNNLVRNSYIERVYNNKMQAISVRRQRKLKMKKHKFKKLLRKTRTLRRKLDKA</sequence>
<protein>
    <recommendedName>
        <fullName evidence="4">Small ribosomal subunit protein mS38</fullName>
    </recommendedName>
</protein>
<accession>A0AAD4KNI4</accession>
<comment type="caution">
    <text evidence="7">The sequence shown here is derived from an EMBL/GenBank/DDBJ whole genome shotgun (WGS) entry which is preliminary data.</text>
</comment>
<organism evidence="7 8">
    <name type="scientific">Talaromyces proteolyticus</name>
    <dbReference type="NCBI Taxonomy" id="1131652"/>
    <lineage>
        <taxon>Eukaryota</taxon>
        <taxon>Fungi</taxon>
        <taxon>Dikarya</taxon>
        <taxon>Ascomycota</taxon>
        <taxon>Pezizomycotina</taxon>
        <taxon>Eurotiomycetes</taxon>
        <taxon>Eurotiomycetidae</taxon>
        <taxon>Eurotiales</taxon>
        <taxon>Trichocomaceae</taxon>
        <taxon>Talaromyces</taxon>
        <taxon>Talaromyces sect. Bacilispori</taxon>
    </lineage>
</organism>
<evidence type="ECO:0000313" key="8">
    <source>
        <dbReference type="Proteomes" id="UP001201262"/>
    </source>
</evidence>
<evidence type="ECO:0000313" key="7">
    <source>
        <dbReference type="EMBL" id="KAH8695557.1"/>
    </source>
</evidence>
<dbReference type="PANTHER" id="PTHR32035">
    <property type="entry name" value="AURORA KINASE A-INTERACTING PROTEIN"/>
    <property type="match status" value="1"/>
</dbReference>
<evidence type="ECO:0000256" key="4">
    <source>
        <dbReference type="ARBA" id="ARBA00035682"/>
    </source>
</evidence>